<dbReference type="EMBL" id="CP006720">
    <property type="protein sequence ID" value="AHI58355.1"/>
    <property type="molecule type" value="Genomic_DNA"/>
</dbReference>
<dbReference type="RefSeq" id="WP_038677608.1">
    <property type="nucleotide sequence ID" value="NZ_CP002082.1"/>
</dbReference>
<keyword evidence="1" id="KW-0812">Transmembrane</keyword>
<dbReference type="STRING" id="838561.P344_05165"/>
<protein>
    <submittedName>
        <fullName evidence="2">Uncharacterized protein</fullName>
    </submittedName>
</protein>
<feature type="transmembrane region" description="Helical" evidence="1">
    <location>
        <begin position="20"/>
        <end position="44"/>
    </location>
</feature>
<keyword evidence="1" id="KW-0472">Membrane</keyword>
<dbReference type="KEGG" id="smir:SMM_0863"/>
<organism evidence="2 3">
    <name type="scientific">Spiroplasma mirum ATCC 29335</name>
    <dbReference type="NCBI Taxonomy" id="838561"/>
    <lineage>
        <taxon>Bacteria</taxon>
        <taxon>Bacillati</taxon>
        <taxon>Mycoplasmatota</taxon>
        <taxon>Mollicutes</taxon>
        <taxon>Entomoplasmatales</taxon>
        <taxon>Spiroplasmataceae</taxon>
        <taxon>Spiroplasma</taxon>
    </lineage>
</organism>
<evidence type="ECO:0000313" key="2">
    <source>
        <dbReference type="EMBL" id="AHI58355.1"/>
    </source>
</evidence>
<dbReference type="AlphaFoldDB" id="W0GQ91"/>
<evidence type="ECO:0000256" key="1">
    <source>
        <dbReference type="SAM" id="Phobius"/>
    </source>
</evidence>
<dbReference type="PATRIC" id="fig|838561.3.peg.991"/>
<accession>W0GQ91</accession>
<proteinExistence type="predicted"/>
<dbReference type="HOGENOM" id="CLU_2496351_0_0_14"/>
<keyword evidence="1" id="KW-1133">Transmembrane helix</keyword>
<reference evidence="2 3" key="1">
    <citation type="submission" date="2013-09" db="EMBL/GenBank/DDBJ databases">
        <title>Complete genome sequence of Spiroplasma mirum suckling mouse cataract agent.</title>
        <authorList>
            <person name="Landry C.A."/>
            <person name="Bastian F.O."/>
            <person name="Thune R.L."/>
        </authorList>
    </citation>
    <scope>NUCLEOTIDE SEQUENCE [LARGE SCALE GENOMIC DNA]</scope>
    <source>
        <strain evidence="2 3">SMCA</strain>
    </source>
</reference>
<dbReference type="KEGG" id="smia:P344_05165"/>
<gene>
    <name evidence="2" type="ORF">P344_05165</name>
</gene>
<evidence type="ECO:0000313" key="3">
    <source>
        <dbReference type="Proteomes" id="UP000019260"/>
    </source>
</evidence>
<keyword evidence="3" id="KW-1185">Reference proteome</keyword>
<name>W0GQ91_9MOLU</name>
<dbReference type="Proteomes" id="UP000019260">
    <property type="component" value="Chromosome"/>
</dbReference>
<sequence length="86" mass="9752">MGINLTINIKILDLIIPTPGLIGALLGFAALLLIVYFVITFSLFRLKNKNDVQSSIIKLKQEVSFKENVEYFEQEIMLAKKYGCKD</sequence>